<dbReference type="InterPro" id="IPR011989">
    <property type="entry name" value="ARM-like"/>
</dbReference>
<dbReference type="InterPro" id="IPR016024">
    <property type="entry name" value="ARM-type_fold"/>
</dbReference>
<gene>
    <name evidence="1" type="ORF">GY21_05360</name>
</gene>
<name>A0A099JMB2_9MICO</name>
<accession>A0A099JMB2</accession>
<proteinExistence type="predicted"/>
<dbReference type="STRING" id="1001240.GY21_05360"/>
<dbReference type="Pfam" id="PF01816">
    <property type="entry name" value="LRV"/>
    <property type="match status" value="1"/>
</dbReference>
<dbReference type="SUPFAM" id="SSF48371">
    <property type="entry name" value="ARM repeat"/>
    <property type="match status" value="2"/>
</dbReference>
<dbReference type="InterPro" id="IPR004830">
    <property type="entry name" value="LRR_variant"/>
</dbReference>
<evidence type="ECO:0008006" key="3">
    <source>
        <dbReference type="Google" id="ProtNLM"/>
    </source>
</evidence>
<organism evidence="1 2">
    <name type="scientific">Cryobacterium roopkundense</name>
    <dbReference type="NCBI Taxonomy" id="1001240"/>
    <lineage>
        <taxon>Bacteria</taxon>
        <taxon>Bacillati</taxon>
        <taxon>Actinomycetota</taxon>
        <taxon>Actinomycetes</taxon>
        <taxon>Micrococcales</taxon>
        <taxon>Microbacteriaceae</taxon>
        <taxon>Cryobacterium</taxon>
    </lineage>
</organism>
<dbReference type="eggNOG" id="COG0210">
    <property type="taxonomic scope" value="Bacteria"/>
</dbReference>
<dbReference type="EMBL" id="JPXF01000015">
    <property type="protein sequence ID" value="KGJ79331.1"/>
    <property type="molecule type" value="Genomic_DNA"/>
</dbReference>
<protein>
    <recommendedName>
        <fullName evidence="3">Leucine rich repeat variant</fullName>
    </recommendedName>
</protein>
<reference evidence="1 2" key="1">
    <citation type="submission" date="2014-08" db="EMBL/GenBank/DDBJ databases">
        <authorList>
            <person name="Sisinthy S."/>
        </authorList>
    </citation>
    <scope>NUCLEOTIDE SEQUENCE [LARGE SCALE GENOMIC DNA]</scope>
    <source>
        <strain evidence="1 2">RuG17</strain>
    </source>
</reference>
<sequence length="1083" mass="116797">MSLTDELGDSGSPIRAYIDGISPVLSTDRGGKDGRQAAAETLGLVELAAKRAILLPLSGVDVARAGTAIDFRVRIALGGFDAHNSAAATGVAELYMHQDEVENGSHRAKIISEVFDVAVQILESPSSNADLDRAALLLAHCEQMHRDMKKVLNGSVGKACDLAADGREFADNLDTPSLEDLRSMMESNGAQVDQWRMQIASGERFEPNPVFTGSMLVGGADADWIIGDVLIDSKAYADLTVPKLRDFLRQLLGYVMLDCDDSLRIRTVGVWLPRQGLTKTWGLEILLGGDPDELLPTLRQGFLKAADGQQMGIHAPVTQHRRIQILADNKNTPQYMLIELARHVDSGIRFRIGRNATLPEATMRELARDRYASVREGVAGNESAPTDVLTALAQDRSSVVRRVATANPRTPKAQPKSLGAAPVIMSFSPEHLPIESVTGDDLVQPRGSGRAVVRILQDRDDGAIDRRWLWQFLALTRGATSGIRSRIPLPMASDYWAGQMKRSTAIPDALMVGIPDIVKMDLIRRDRPDWVRQIVAVDLPVMESSALAALLADADPEIRWSALQRSVDVPDDLFGGLLGELAASRKERIRFRTEGDNPPSWVRSRTPGEFDKQTLELVASHPSTPLAHLRDLAGTKSGDVLVGLIENSALPAEDLALLLPRMRSTKSFEPRERLAASSKVPSAAARLLARDRDARVRVAVAGNAATPFETLVGLAEDQDLSVRLAVVANPRAPVALAAPTAETLLKTITDEELLDVLRTVATRADLELTDELFEDSLERLSKSRVRDPDLRRIAAEHERTGTRTLVRLARSADEYVRSVVAGNSRTPSEMLSTLAADSVHQVRAAAAGNESLDLALVVVLAFDDEPTVRARAAECPRLDASVLGDLLVDDDRAVRTAAFRNPATTAEYREKATAAWDQAHPVSPTSRAKLEEMAASTRAEVRVHVALDRRTPPDILCLLGGERGSARVRRAVAANPNTPALTLALLADDTDAEVRQAVAFNGVTPPEVLAALAGRSIDLALLVAMNPDAPVGVMDALVEDEDPLVGYIATAARATRSALASETGGVPAALRAVAYDTDPDVPT</sequence>
<dbReference type="Gene3D" id="1.25.10.10">
    <property type="entry name" value="Leucine-rich Repeat Variant"/>
    <property type="match status" value="3"/>
</dbReference>
<keyword evidence="2" id="KW-1185">Reference proteome</keyword>
<evidence type="ECO:0000313" key="1">
    <source>
        <dbReference type="EMBL" id="KGJ79331.1"/>
    </source>
</evidence>
<comment type="caution">
    <text evidence="1">The sequence shown here is derived from an EMBL/GenBank/DDBJ whole genome shotgun (WGS) entry which is preliminary data.</text>
</comment>
<dbReference type="eggNOG" id="COG1413">
    <property type="taxonomic scope" value="Bacteria"/>
</dbReference>
<dbReference type="AlphaFoldDB" id="A0A099JMB2"/>
<dbReference type="Proteomes" id="UP000029864">
    <property type="component" value="Unassembled WGS sequence"/>
</dbReference>
<evidence type="ECO:0000313" key="2">
    <source>
        <dbReference type="Proteomes" id="UP000029864"/>
    </source>
</evidence>